<dbReference type="OMA" id="DERDNAC"/>
<keyword evidence="3" id="KW-1185">Reference proteome</keyword>
<evidence type="ECO:0000313" key="3">
    <source>
        <dbReference type="Proteomes" id="UP000694843"/>
    </source>
</evidence>
<keyword evidence="4" id="KW-0808">Transferase</keyword>
<feature type="region of interest" description="Disordered" evidence="1">
    <location>
        <begin position="107"/>
        <end position="170"/>
    </location>
</feature>
<feature type="compositionally biased region" description="Basic and acidic residues" evidence="1">
    <location>
        <begin position="114"/>
        <end position="127"/>
    </location>
</feature>
<gene>
    <name evidence="4" type="primary">LOC108676927</name>
</gene>
<keyword evidence="4" id="KW-0418">Kinase</keyword>
<dbReference type="GeneID" id="108676927"/>
<dbReference type="OrthoDB" id="248923at2759"/>
<dbReference type="Gene3D" id="3.90.810.10">
    <property type="entry name" value="CRIB domain"/>
    <property type="match status" value="1"/>
</dbReference>
<dbReference type="AlphaFoldDB" id="A0A8B7P3P4"/>
<reference evidence="4" key="1">
    <citation type="submission" date="2025-08" db="UniProtKB">
        <authorList>
            <consortium name="RefSeq"/>
        </authorList>
    </citation>
    <scope>IDENTIFICATION</scope>
</reference>
<dbReference type="Proteomes" id="UP000694843">
    <property type="component" value="Unplaced"/>
</dbReference>
<feature type="non-terminal residue" evidence="4">
    <location>
        <position position="170"/>
    </location>
</feature>
<evidence type="ECO:0000256" key="1">
    <source>
        <dbReference type="SAM" id="MobiDB-lite"/>
    </source>
</evidence>
<dbReference type="Pfam" id="PF00786">
    <property type="entry name" value="PBD"/>
    <property type="match status" value="1"/>
</dbReference>
<dbReference type="KEGG" id="hazt:108676927"/>
<dbReference type="PROSITE" id="PS50108">
    <property type="entry name" value="CRIB"/>
    <property type="match status" value="1"/>
</dbReference>
<dbReference type="InterPro" id="IPR036936">
    <property type="entry name" value="CRIB_dom_sf"/>
</dbReference>
<evidence type="ECO:0000259" key="2">
    <source>
        <dbReference type="PROSITE" id="PS50108"/>
    </source>
</evidence>
<dbReference type="GO" id="GO:0016301">
    <property type="term" value="F:kinase activity"/>
    <property type="evidence" value="ECO:0007669"/>
    <property type="project" value="UniProtKB-KW"/>
</dbReference>
<proteinExistence type="predicted"/>
<dbReference type="SMART" id="SM00285">
    <property type="entry name" value="PBD"/>
    <property type="match status" value="1"/>
</dbReference>
<name>A0A8B7P3P4_HYAAZ</name>
<dbReference type="InterPro" id="IPR000095">
    <property type="entry name" value="CRIB_dom"/>
</dbReference>
<sequence>MSRRSFLNRFINKKSKHVSDVDEISTPTDIAHNIHVTRDPKTGKLAGIPDAWKKYVDSSISEQEILHNPQAAESAVKFFQYSLKKGPDDVKHLFTPQHIKDERQAIESILDSPSEDRDISKSSRLEDCKEEDEALPLYDPPSLLAEDERDNACVLPHPPLEETVTMRRDP</sequence>
<protein>
    <submittedName>
        <fullName evidence="4">Serine/threonine-protein kinase PAK 1</fullName>
    </submittedName>
</protein>
<accession>A0A8B7P3P4</accession>
<organism evidence="3 4">
    <name type="scientific">Hyalella azteca</name>
    <name type="common">Amphipod</name>
    <dbReference type="NCBI Taxonomy" id="294128"/>
    <lineage>
        <taxon>Eukaryota</taxon>
        <taxon>Metazoa</taxon>
        <taxon>Ecdysozoa</taxon>
        <taxon>Arthropoda</taxon>
        <taxon>Crustacea</taxon>
        <taxon>Multicrustacea</taxon>
        <taxon>Malacostraca</taxon>
        <taxon>Eumalacostraca</taxon>
        <taxon>Peracarida</taxon>
        <taxon>Amphipoda</taxon>
        <taxon>Senticaudata</taxon>
        <taxon>Talitrida</taxon>
        <taxon>Talitroidea</taxon>
        <taxon>Hyalellidae</taxon>
        <taxon>Hyalella</taxon>
    </lineage>
</organism>
<evidence type="ECO:0000313" key="4">
    <source>
        <dbReference type="RefSeq" id="XP_018020575.1"/>
    </source>
</evidence>
<dbReference type="RefSeq" id="XP_018020575.1">
    <property type="nucleotide sequence ID" value="XM_018165086.2"/>
</dbReference>
<feature type="domain" description="CRIB" evidence="2">
    <location>
        <begin position="24"/>
        <end position="37"/>
    </location>
</feature>